<dbReference type="GO" id="GO:0003677">
    <property type="term" value="F:DNA binding"/>
    <property type="evidence" value="ECO:0007669"/>
    <property type="project" value="InterPro"/>
</dbReference>
<dbReference type="STRING" id="429009.Adeg_1359"/>
<feature type="domain" description="Helix-turn-helix" evidence="1">
    <location>
        <begin position="6"/>
        <end position="50"/>
    </location>
</feature>
<protein>
    <recommendedName>
        <fullName evidence="1">Helix-turn-helix domain-containing protein</fullName>
    </recommendedName>
</protein>
<dbReference type="HOGENOM" id="CLU_2766761_0_0_9"/>
<dbReference type="Proteomes" id="UP000002620">
    <property type="component" value="Chromosome"/>
</dbReference>
<name>C9R832_AMMDK</name>
<accession>C9R832</accession>
<dbReference type="NCBIfam" id="TIGR01764">
    <property type="entry name" value="excise"/>
    <property type="match status" value="1"/>
</dbReference>
<reference evidence="2 3" key="1">
    <citation type="submission" date="2009-10" db="EMBL/GenBank/DDBJ databases">
        <title>Complete sequence of chromosome of Ammonifex degensii KC4.</title>
        <authorList>
            <consortium name="US DOE Joint Genome Institute"/>
            <person name="Kerfeld C."/>
            <person name="Goodner B."/>
            <person name="Huber H."/>
            <person name="Stetter K."/>
            <person name="Lucas S."/>
            <person name="Copeland A."/>
            <person name="Lapidus A."/>
            <person name="Glavina del Rio T."/>
            <person name="Dalin E."/>
            <person name="Tice H."/>
            <person name="Bruce D."/>
            <person name="Goodwin L."/>
            <person name="Pitluck S."/>
            <person name="Saunders E."/>
            <person name="Brettin T."/>
            <person name="Detter J.C."/>
            <person name="Han C."/>
            <person name="Larimer F."/>
            <person name="Land M."/>
            <person name="Hauser L."/>
            <person name="Kyrpides N."/>
            <person name="Ovchinnikova G."/>
            <person name="Richardson P."/>
        </authorList>
    </citation>
    <scope>NUCLEOTIDE SEQUENCE [LARGE SCALE GENOMIC DNA]</scope>
    <source>
        <strain evidence="3">DSM 10501 / KC4</strain>
    </source>
</reference>
<organism evidence="2 3">
    <name type="scientific">Ammonifex degensii (strain DSM 10501 / KC4)</name>
    <dbReference type="NCBI Taxonomy" id="429009"/>
    <lineage>
        <taxon>Bacteria</taxon>
        <taxon>Bacillati</taxon>
        <taxon>Bacillota</taxon>
        <taxon>Clostridia</taxon>
        <taxon>Thermoanaerobacterales</taxon>
        <taxon>Thermoanaerobacteraceae</taxon>
        <taxon>Ammonifex</taxon>
    </lineage>
</organism>
<dbReference type="EMBL" id="CP001785">
    <property type="protein sequence ID" value="ACX52461.1"/>
    <property type="molecule type" value="Genomic_DNA"/>
</dbReference>
<evidence type="ECO:0000259" key="1">
    <source>
        <dbReference type="Pfam" id="PF12728"/>
    </source>
</evidence>
<proteinExistence type="predicted"/>
<evidence type="ECO:0000313" key="3">
    <source>
        <dbReference type="Proteomes" id="UP000002620"/>
    </source>
</evidence>
<dbReference type="AlphaFoldDB" id="C9R832"/>
<keyword evidence="3" id="KW-1185">Reference proteome</keyword>
<dbReference type="InterPro" id="IPR041657">
    <property type="entry name" value="HTH_17"/>
</dbReference>
<dbReference type="InterPro" id="IPR010093">
    <property type="entry name" value="SinI_DNA-bd"/>
</dbReference>
<dbReference type="Pfam" id="PF12728">
    <property type="entry name" value="HTH_17"/>
    <property type="match status" value="1"/>
</dbReference>
<sequence>MALPEMLTVREVAKLLRIPVRSAFEHCRAGRIPCVRIGRTVRVPKRKLLEKLGLREEDLRPGEPARWSE</sequence>
<gene>
    <name evidence="2" type="ordered locus">Adeg_1359</name>
</gene>
<dbReference type="KEGG" id="adg:Adeg_1359"/>
<evidence type="ECO:0000313" key="2">
    <source>
        <dbReference type="EMBL" id="ACX52461.1"/>
    </source>
</evidence>